<evidence type="ECO:0000256" key="5">
    <source>
        <dbReference type="ARBA" id="ARBA00023242"/>
    </source>
</evidence>
<sequence>MATPKQLAVASLRVAVETCTAALHSISTTGHDTDGAELTTLQADWVSILSLLYGSTTKLALALKPSSPTHSAALSPLKDICDKISALSHCVALLELKHGSTLIQEITSIAEHVIESVRSLLQTFLDIETSDRRQSTGKAGDEYMVRIGTVHETIENARSNLSRDNIAAVRKKLAQNQDSLEDGLQEVDEMTTDQEPIDDWEDDGWGELGVDSKKRLDSDEIERAQKVHAILRMSTLLHKRIMKDILSPPPHSSLKSSASLVQHVDSLVPQSSALLVASDDLVATLYPPQNPSDISTELAAFMDVIKNLRSFIVTLLQELTLAEQMEAMRLQGGGVSQKDPKRWFEACFVQIQRAASTLDSTLNKDG</sequence>
<evidence type="ECO:0000313" key="10">
    <source>
        <dbReference type="Proteomes" id="UP001063166"/>
    </source>
</evidence>
<dbReference type="OrthoDB" id="41588at2759"/>
<dbReference type="InterPro" id="IPR026907">
    <property type="entry name" value="GCIP-like"/>
</dbReference>
<dbReference type="Pfam" id="PF13324">
    <property type="entry name" value="GCIP_N"/>
    <property type="match status" value="1"/>
</dbReference>
<feature type="domain" description="Cyclin-D1-binding protein 1-like N-terminal" evidence="7">
    <location>
        <begin position="48"/>
        <end position="192"/>
    </location>
</feature>
<gene>
    <name evidence="9" type="ORF">LshimejAT787_0205210</name>
</gene>
<dbReference type="PANTHER" id="PTHR15492:SF1">
    <property type="entry name" value="CYCLIN-D1-BINDING PROTEIN 1"/>
    <property type="match status" value="1"/>
</dbReference>
<evidence type="ECO:0000256" key="2">
    <source>
        <dbReference type="ARBA" id="ARBA00004496"/>
    </source>
</evidence>
<dbReference type="GO" id="GO:0005634">
    <property type="term" value="C:nucleus"/>
    <property type="evidence" value="ECO:0007669"/>
    <property type="project" value="UniProtKB-SubCell"/>
</dbReference>
<comment type="similarity">
    <text evidence="3">Belongs to the CCNDBP1 family.</text>
</comment>
<name>A0A9P3PFJ9_LYOSH</name>
<dbReference type="Gene3D" id="1.20.1410.10">
    <property type="entry name" value="I/LWEQ domain"/>
    <property type="match status" value="1"/>
</dbReference>
<dbReference type="Gene3D" id="1.20.1420.10">
    <property type="entry name" value="Talin, central domain"/>
    <property type="match status" value="1"/>
</dbReference>
<protein>
    <submittedName>
        <fullName evidence="9">Uncharacterized protein</fullName>
    </submittedName>
</protein>
<evidence type="ECO:0000259" key="7">
    <source>
        <dbReference type="Pfam" id="PF13324"/>
    </source>
</evidence>
<keyword evidence="10" id="KW-1185">Reference proteome</keyword>
<dbReference type="InterPro" id="IPR049318">
    <property type="entry name" value="GCIP_C"/>
</dbReference>
<proteinExistence type="inferred from homology"/>
<dbReference type="AlphaFoldDB" id="A0A9P3PFJ9"/>
<evidence type="ECO:0000256" key="6">
    <source>
        <dbReference type="ARBA" id="ARBA00023306"/>
    </source>
</evidence>
<keyword evidence="4" id="KW-0963">Cytoplasm</keyword>
<dbReference type="PANTHER" id="PTHR15492">
    <property type="entry name" value="CYCLIN D1-BINDING PROTEIN 1"/>
    <property type="match status" value="1"/>
</dbReference>
<evidence type="ECO:0000256" key="3">
    <source>
        <dbReference type="ARBA" id="ARBA00008940"/>
    </source>
</evidence>
<keyword evidence="6" id="KW-0131">Cell cycle</keyword>
<comment type="caution">
    <text evidence="9">The sequence shown here is derived from an EMBL/GenBank/DDBJ whole genome shotgun (WGS) entry which is preliminary data.</text>
</comment>
<dbReference type="Pfam" id="PF20936">
    <property type="entry name" value="GCIP_C"/>
    <property type="match status" value="1"/>
</dbReference>
<evidence type="ECO:0000256" key="1">
    <source>
        <dbReference type="ARBA" id="ARBA00004123"/>
    </source>
</evidence>
<evidence type="ECO:0000259" key="8">
    <source>
        <dbReference type="Pfam" id="PF20936"/>
    </source>
</evidence>
<comment type="subcellular location">
    <subcellularLocation>
        <location evidence="2">Cytoplasm</location>
    </subcellularLocation>
    <subcellularLocation>
        <location evidence="1">Nucleus</location>
    </subcellularLocation>
</comment>
<dbReference type="GO" id="GO:0005737">
    <property type="term" value="C:cytoplasm"/>
    <property type="evidence" value="ECO:0007669"/>
    <property type="project" value="UniProtKB-SubCell"/>
</dbReference>
<reference evidence="9" key="1">
    <citation type="submission" date="2022-07" db="EMBL/GenBank/DDBJ databases">
        <title>The genome of Lyophyllum shimeji provides insight into the initial evolution of ectomycorrhizal fungal genome.</title>
        <authorList>
            <person name="Kobayashi Y."/>
            <person name="Shibata T."/>
            <person name="Hirakawa H."/>
            <person name="Shigenobu S."/>
            <person name="Nishiyama T."/>
            <person name="Yamada A."/>
            <person name="Hasebe M."/>
            <person name="Kawaguchi M."/>
        </authorList>
    </citation>
    <scope>NUCLEOTIDE SEQUENCE</scope>
    <source>
        <strain evidence="9">AT787</strain>
    </source>
</reference>
<accession>A0A9P3PFJ9</accession>
<feature type="domain" description="Cyclin-D1-binding protein 1-like C-terminal" evidence="8">
    <location>
        <begin position="201"/>
        <end position="309"/>
    </location>
</feature>
<dbReference type="EMBL" id="BRPK01000002">
    <property type="protein sequence ID" value="GLB34956.1"/>
    <property type="molecule type" value="Genomic_DNA"/>
</dbReference>
<dbReference type="InterPro" id="IPR049317">
    <property type="entry name" value="GCIP-like_N"/>
</dbReference>
<evidence type="ECO:0000256" key="4">
    <source>
        <dbReference type="ARBA" id="ARBA00022490"/>
    </source>
</evidence>
<organism evidence="9 10">
    <name type="scientific">Lyophyllum shimeji</name>
    <name type="common">Hon-shimeji</name>
    <name type="synonym">Tricholoma shimeji</name>
    <dbReference type="NCBI Taxonomy" id="47721"/>
    <lineage>
        <taxon>Eukaryota</taxon>
        <taxon>Fungi</taxon>
        <taxon>Dikarya</taxon>
        <taxon>Basidiomycota</taxon>
        <taxon>Agaricomycotina</taxon>
        <taxon>Agaricomycetes</taxon>
        <taxon>Agaricomycetidae</taxon>
        <taxon>Agaricales</taxon>
        <taxon>Tricholomatineae</taxon>
        <taxon>Lyophyllaceae</taxon>
        <taxon>Lyophyllum</taxon>
    </lineage>
</organism>
<keyword evidence="5" id="KW-0539">Nucleus</keyword>
<dbReference type="Proteomes" id="UP001063166">
    <property type="component" value="Unassembled WGS sequence"/>
</dbReference>
<evidence type="ECO:0000313" key="9">
    <source>
        <dbReference type="EMBL" id="GLB34956.1"/>
    </source>
</evidence>